<protein>
    <recommendedName>
        <fullName evidence="3">Pathogen-related protein</fullName>
    </recommendedName>
</protein>
<gene>
    <name evidence="1" type="ORF">NE237_028363</name>
</gene>
<dbReference type="EMBL" id="JAMYWD010000012">
    <property type="protein sequence ID" value="KAJ4951531.1"/>
    <property type="molecule type" value="Genomic_DNA"/>
</dbReference>
<dbReference type="InterPro" id="IPR053218">
    <property type="entry name" value="Pathogen-related_defense"/>
</dbReference>
<dbReference type="InterPro" id="IPR032710">
    <property type="entry name" value="NTF2-like_dom_sf"/>
</dbReference>
<dbReference type="PANTHER" id="PTHR31723">
    <property type="entry name" value="PATHOGENESIS-RELATED FAMILY PROTEIN"/>
    <property type="match status" value="1"/>
</dbReference>
<sequence>MDRSIGTQAVAQGGDKYRSHIYGEGEKNTKWNFGAPNYDAVNKLFEEERSKEWPKGSLEETVQNLVKTFEMELFHKACPEDFKTINTQKFTLTVNGGKPLSMEELQKVGGYNAFLQSSLADRLRAYDPSTETSKSSHHKFASAFPRGFALEILEVYSGPPKIAFKFRHWGYMEGPFKGHAPTGEKVELSGISITEVDESLRIVKLEFIYDAGELLAGLLKGPVSKEFESDTSPSSSLNCPFLKGV</sequence>
<accession>A0A9Q0GP89</accession>
<name>A0A9Q0GP89_9MAGN</name>
<organism evidence="1 2">
    <name type="scientific">Protea cynaroides</name>
    <dbReference type="NCBI Taxonomy" id="273540"/>
    <lineage>
        <taxon>Eukaryota</taxon>
        <taxon>Viridiplantae</taxon>
        <taxon>Streptophyta</taxon>
        <taxon>Embryophyta</taxon>
        <taxon>Tracheophyta</taxon>
        <taxon>Spermatophyta</taxon>
        <taxon>Magnoliopsida</taxon>
        <taxon>Proteales</taxon>
        <taxon>Proteaceae</taxon>
        <taxon>Protea</taxon>
    </lineage>
</organism>
<dbReference type="AlphaFoldDB" id="A0A9Q0GP89"/>
<proteinExistence type="predicted"/>
<keyword evidence="2" id="KW-1185">Reference proteome</keyword>
<evidence type="ECO:0000313" key="1">
    <source>
        <dbReference type="EMBL" id="KAJ4951531.1"/>
    </source>
</evidence>
<dbReference type="PANTHER" id="PTHR31723:SF5">
    <property type="entry name" value="OS01G0248500 PROTEIN"/>
    <property type="match status" value="1"/>
</dbReference>
<dbReference type="OrthoDB" id="65445at2759"/>
<dbReference type="SUPFAM" id="SSF54427">
    <property type="entry name" value="NTF2-like"/>
    <property type="match status" value="1"/>
</dbReference>
<comment type="caution">
    <text evidence="1">The sequence shown here is derived from an EMBL/GenBank/DDBJ whole genome shotgun (WGS) entry which is preliminary data.</text>
</comment>
<reference evidence="1" key="1">
    <citation type="journal article" date="2023" name="Plant J.">
        <title>The genome of the king protea, Protea cynaroides.</title>
        <authorList>
            <person name="Chang J."/>
            <person name="Duong T.A."/>
            <person name="Schoeman C."/>
            <person name="Ma X."/>
            <person name="Roodt D."/>
            <person name="Barker N."/>
            <person name="Li Z."/>
            <person name="Van de Peer Y."/>
            <person name="Mizrachi E."/>
        </authorList>
    </citation>
    <scope>NUCLEOTIDE SEQUENCE</scope>
    <source>
        <tissue evidence="1">Young leaves</tissue>
    </source>
</reference>
<dbReference type="Proteomes" id="UP001141806">
    <property type="component" value="Unassembled WGS sequence"/>
</dbReference>
<evidence type="ECO:0000313" key="2">
    <source>
        <dbReference type="Proteomes" id="UP001141806"/>
    </source>
</evidence>
<evidence type="ECO:0008006" key="3">
    <source>
        <dbReference type="Google" id="ProtNLM"/>
    </source>
</evidence>
<dbReference type="Gene3D" id="3.10.450.50">
    <property type="match status" value="1"/>
</dbReference>